<feature type="chain" id="PRO_5001911706" evidence="2">
    <location>
        <begin position="24"/>
        <end position="129"/>
    </location>
</feature>
<keyword evidence="2" id="KW-0732">Signal</keyword>
<proteinExistence type="predicted"/>
<organism evidence="3 4">
    <name type="scientific">Leptospirillum ferriphilum</name>
    <dbReference type="NCBI Taxonomy" id="178606"/>
    <lineage>
        <taxon>Bacteria</taxon>
        <taxon>Pseudomonadati</taxon>
        <taxon>Nitrospirota</taxon>
        <taxon>Nitrospiria</taxon>
        <taxon>Nitrospirales</taxon>
        <taxon>Nitrospiraceae</taxon>
        <taxon>Leptospirillum</taxon>
    </lineage>
</organism>
<keyword evidence="1" id="KW-0175">Coiled coil</keyword>
<evidence type="ECO:0000256" key="1">
    <source>
        <dbReference type="SAM" id="Coils"/>
    </source>
</evidence>
<accession>A0A094WB17</accession>
<dbReference type="RefSeq" id="WP_036082271.1">
    <property type="nucleotide sequence ID" value="NZ_JPGK01000005.1"/>
</dbReference>
<feature type="signal peptide" evidence="2">
    <location>
        <begin position="1"/>
        <end position="23"/>
    </location>
</feature>
<dbReference type="PATRIC" id="fig|178606.4.peg.1390"/>
<dbReference type="Proteomes" id="UP000029452">
    <property type="component" value="Unassembled WGS sequence"/>
</dbReference>
<dbReference type="AlphaFoldDB" id="A0A094WB17"/>
<comment type="caution">
    <text evidence="3">The sequence shown here is derived from an EMBL/GenBank/DDBJ whole genome shotgun (WGS) entry which is preliminary data.</text>
</comment>
<evidence type="ECO:0000313" key="4">
    <source>
        <dbReference type="Proteomes" id="UP000029452"/>
    </source>
</evidence>
<name>A0A094WB17_9BACT</name>
<gene>
    <name evidence="3" type="ORF">LptCag_1390</name>
</gene>
<feature type="coiled-coil region" evidence="1">
    <location>
        <begin position="28"/>
        <end position="55"/>
    </location>
</feature>
<evidence type="ECO:0000313" key="3">
    <source>
        <dbReference type="EMBL" id="KGA93680.1"/>
    </source>
</evidence>
<sequence length="129" mass="14965">MFKKGILLSSTIFLLGFPMGAWAVNPADVFLNQKMDKAEAKLRQAEKTSGMERQNALAAQIKMIKSNNKIMRKEMTKLMKKSMEMGRMTTIADLIRSNRRMDQYNLVMNKMMDQMIRDESLLLEIIQKK</sequence>
<evidence type="ECO:0000256" key="2">
    <source>
        <dbReference type="SAM" id="SignalP"/>
    </source>
</evidence>
<dbReference type="EMBL" id="JPGK01000005">
    <property type="protein sequence ID" value="KGA93680.1"/>
    <property type="molecule type" value="Genomic_DNA"/>
</dbReference>
<protein>
    <submittedName>
        <fullName evidence="3">Uncharacterized protein</fullName>
    </submittedName>
</protein>
<reference evidence="3 4" key="1">
    <citation type="submission" date="2014-06" db="EMBL/GenBank/DDBJ databases">
        <title>Draft genome sequence of iron oxidizing acidophile Leptospirillum ferriphilum DSM14647.</title>
        <authorList>
            <person name="Cardenas J.P."/>
            <person name="Lazcano M."/>
            <person name="Ossandon F.J."/>
            <person name="Corbett M."/>
            <person name="Holmes D.S."/>
            <person name="Watkin E."/>
        </authorList>
    </citation>
    <scope>NUCLEOTIDE SEQUENCE [LARGE SCALE GENOMIC DNA]</scope>
    <source>
        <strain evidence="3 4">DSM 14647</strain>
    </source>
</reference>